<feature type="non-terminal residue" evidence="7">
    <location>
        <position position="105"/>
    </location>
</feature>
<dbReference type="AlphaFoldDB" id="A0A7J6WQI0"/>
<name>A0A7J6WQI0_THATH</name>
<keyword evidence="8" id="KW-1185">Reference proteome</keyword>
<sequence>NIGNVPLVLIAALCRDKSNPFGDYEKCSQDGNAYISFGQWVGAIVLYTYVFQMLAPPSGGTFDIEDGDLPIKSNPVINTAEQVPLLAPPEPEREPVDSNTSKPGK</sequence>
<evidence type="ECO:0000256" key="2">
    <source>
        <dbReference type="ARBA" id="ARBA00022692"/>
    </source>
</evidence>
<dbReference type="GO" id="GO:0080162">
    <property type="term" value="P:endoplasmic reticulum to cytosol auxin transport"/>
    <property type="evidence" value="ECO:0007669"/>
    <property type="project" value="InterPro"/>
</dbReference>
<proteinExistence type="predicted"/>
<evidence type="ECO:0000256" key="3">
    <source>
        <dbReference type="ARBA" id="ARBA00022989"/>
    </source>
</evidence>
<protein>
    <submittedName>
        <fullName evidence="7">Auxin efflux carrier</fullName>
    </submittedName>
</protein>
<evidence type="ECO:0000256" key="4">
    <source>
        <dbReference type="ARBA" id="ARBA00023136"/>
    </source>
</evidence>
<evidence type="ECO:0000313" key="7">
    <source>
        <dbReference type="EMBL" id="KAF5198715.1"/>
    </source>
</evidence>
<dbReference type="PANTHER" id="PTHR31419">
    <property type="entry name" value="PROTEIN PIN-LIKES 2"/>
    <property type="match status" value="1"/>
</dbReference>
<dbReference type="OrthoDB" id="191139at2759"/>
<reference evidence="7 8" key="1">
    <citation type="submission" date="2020-06" db="EMBL/GenBank/DDBJ databases">
        <title>Transcriptomic and genomic resources for Thalictrum thalictroides and T. hernandezii: Facilitating candidate gene discovery in an emerging model plant lineage.</title>
        <authorList>
            <person name="Arias T."/>
            <person name="Riano-Pachon D.M."/>
            <person name="Di Stilio V.S."/>
        </authorList>
    </citation>
    <scope>NUCLEOTIDE SEQUENCE [LARGE SCALE GENOMIC DNA]</scope>
    <source>
        <strain evidence="8">cv. WT478/WT964</strain>
        <tissue evidence="7">Leaves</tissue>
    </source>
</reference>
<accession>A0A7J6WQI0</accession>
<dbReference type="InterPro" id="IPR004776">
    <property type="entry name" value="Mem_transp_PIN-like"/>
</dbReference>
<dbReference type="PANTHER" id="PTHR31419:SF1">
    <property type="entry name" value="PROTEIN PIN-LIKES 6"/>
    <property type="match status" value="1"/>
</dbReference>
<evidence type="ECO:0000256" key="1">
    <source>
        <dbReference type="ARBA" id="ARBA00004141"/>
    </source>
</evidence>
<gene>
    <name evidence="7" type="ORF">FRX31_011698</name>
</gene>
<keyword evidence="5" id="KW-0927">Auxin signaling pathway</keyword>
<keyword evidence="2" id="KW-0812">Transmembrane</keyword>
<dbReference type="Pfam" id="PF03547">
    <property type="entry name" value="Mem_trans"/>
    <property type="match status" value="1"/>
</dbReference>
<evidence type="ECO:0000256" key="6">
    <source>
        <dbReference type="SAM" id="MobiDB-lite"/>
    </source>
</evidence>
<keyword evidence="3" id="KW-1133">Transmembrane helix</keyword>
<comment type="caution">
    <text evidence="7">The sequence shown here is derived from an EMBL/GenBank/DDBJ whole genome shotgun (WGS) entry which is preliminary data.</text>
</comment>
<dbReference type="Proteomes" id="UP000554482">
    <property type="component" value="Unassembled WGS sequence"/>
</dbReference>
<feature type="non-terminal residue" evidence="7">
    <location>
        <position position="1"/>
    </location>
</feature>
<evidence type="ECO:0000256" key="5">
    <source>
        <dbReference type="ARBA" id="ARBA00023294"/>
    </source>
</evidence>
<keyword evidence="4" id="KW-0472">Membrane</keyword>
<evidence type="ECO:0000313" key="8">
    <source>
        <dbReference type="Proteomes" id="UP000554482"/>
    </source>
</evidence>
<dbReference type="EMBL" id="JABWDY010012933">
    <property type="protein sequence ID" value="KAF5198715.1"/>
    <property type="molecule type" value="Genomic_DNA"/>
</dbReference>
<organism evidence="7 8">
    <name type="scientific">Thalictrum thalictroides</name>
    <name type="common">Rue-anemone</name>
    <name type="synonym">Anemone thalictroides</name>
    <dbReference type="NCBI Taxonomy" id="46969"/>
    <lineage>
        <taxon>Eukaryota</taxon>
        <taxon>Viridiplantae</taxon>
        <taxon>Streptophyta</taxon>
        <taxon>Embryophyta</taxon>
        <taxon>Tracheophyta</taxon>
        <taxon>Spermatophyta</taxon>
        <taxon>Magnoliopsida</taxon>
        <taxon>Ranunculales</taxon>
        <taxon>Ranunculaceae</taxon>
        <taxon>Thalictroideae</taxon>
        <taxon>Thalictrum</taxon>
    </lineage>
</organism>
<feature type="region of interest" description="Disordered" evidence="6">
    <location>
        <begin position="82"/>
        <end position="105"/>
    </location>
</feature>
<dbReference type="GO" id="GO:0016020">
    <property type="term" value="C:membrane"/>
    <property type="evidence" value="ECO:0007669"/>
    <property type="project" value="UniProtKB-SubCell"/>
</dbReference>
<dbReference type="InterPro" id="IPR039305">
    <property type="entry name" value="PILS2/6"/>
</dbReference>
<comment type="subcellular location">
    <subcellularLocation>
        <location evidence="1">Membrane</location>
        <topology evidence="1">Multi-pass membrane protein</topology>
    </subcellularLocation>
</comment>
<dbReference type="GO" id="GO:0009734">
    <property type="term" value="P:auxin-activated signaling pathway"/>
    <property type="evidence" value="ECO:0007669"/>
    <property type="project" value="UniProtKB-KW"/>
</dbReference>